<accession>A0A831A743</accession>
<sequence length="42" mass="4960">MHQKALLPFLKNVNYSVKSLRNKIIQRILNCGKKANNHLEKR</sequence>
<comment type="caution">
    <text evidence="1">The sequence shown here is derived from an EMBL/GenBank/DDBJ whole genome shotgun (WGS) entry which is preliminary data.</text>
</comment>
<dbReference type="Proteomes" id="UP000013111">
    <property type="component" value="Unassembled WGS sequence"/>
</dbReference>
<reference evidence="1 2" key="2">
    <citation type="submission" date="2013-04" db="EMBL/GenBank/DDBJ databases">
        <title>Comparative genomics of 12 strains of Erwinia amylovora identifies a pan-genome with a large conserved core and provides insights into host specificity.</title>
        <authorList>
            <person name="Mann R.A."/>
            <person name="Smits T.H.M."/>
            <person name="Buehlmann A."/>
            <person name="Blom J."/>
            <person name="Goesmann A."/>
            <person name="Frey J.E."/>
            <person name="Plummer K.M."/>
            <person name="Beer S.V."/>
            <person name="Luck J."/>
            <person name="Duffy B."/>
            <person name="Rodoni B."/>
        </authorList>
    </citation>
    <scope>NUCLEOTIDE SEQUENCE [LARGE SCALE GENOMIC DNA]</scope>
    <source>
        <strain evidence="2">CFBP 1232</strain>
    </source>
</reference>
<dbReference type="EMBL" id="CAPB01000041">
    <property type="protein sequence ID" value="CCO95550.1"/>
    <property type="molecule type" value="Genomic_DNA"/>
</dbReference>
<reference evidence="1 2" key="1">
    <citation type="submission" date="2012-11" db="EMBL/GenBank/DDBJ databases">
        <authorList>
            <person name="Linke B."/>
        </authorList>
    </citation>
    <scope>NUCLEOTIDE SEQUENCE [LARGE SCALE GENOMIC DNA]</scope>
    <source>
        <strain evidence="2">CFBP 1232</strain>
    </source>
</reference>
<dbReference type="AlphaFoldDB" id="A0A831A743"/>
<name>A0A831A743_ERWAM</name>
<evidence type="ECO:0000313" key="2">
    <source>
        <dbReference type="Proteomes" id="UP000013111"/>
    </source>
</evidence>
<gene>
    <name evidence="1" type="ORF">BN437_3651</name>
</gene>
<proteinExistence type="predicted"/>
<organism evidence="1 2">
    <name type="scientific">Erwinia amylovora NBRC 12687 = CFBP 1232</name>
    <dbReference type="NCBI Taxonomy" id="1219359"/>
    <lineage>
        <taxon>Bacteria</taxon>
        <taxon>Pseudomonadati</taxon>
        <taxon>Pseudomonadota</taxon>
        <taxon>Gammaproteobacteria</taxon>
        <taxon>Enterobacterales</taxon>
        <taxon>Erwiniaceae</taxon>
        <taxon>Erwinia</taxon>
    </lineage>
</organism>
<protein>
    <submittedName>
        <fullName evidence="1">Uncharacterized protein</fullName>
    </submittedName>
</protein>
<evidence type="ECO:0000313" key="1">
    <source>
        <dbReference type="EMBL" id="CCO95550.1"/>
    </source>
</evidence>